<dbReference type="Pfam" id="PF02771">
    <property type="entry name" value="Acyl-CoA_dh_N"/>
    <property type="match status" value="1"/>
</dbReference>
<dbReference type="OrthoDB" id="6138585at2"/>
<proteinExistence type="inferred from homology"/>
<dbReference type="AlphaFoldDB" id="A0A2S4HED0"/>
<evidence type="ECO:0000259" key="9">
    <source>
        <dbReference type="Pfam" id="PF02771"/>
    </source>
</evidence>
<dbReference type="Gene3D" id="1.10.540.10">
    <property type="entry name" value="Acyl-CoA dehydrogenase/oxidase, N-terminal domain"/>
    <property type="match status" value="1"/>
</dbReference>
<dbReference type="PANTHER" id="PTHR43884">
    <property type="entry name" value="ACYL-COA DEHYDROGENASE"/>
    <property type="match status" value="1"/>
</dbReference>
<feature type="domain" description="Acyl-CoA dehydrogenase/oxidase C-terminal" evidence="7">
    <location>
        <begin position="232"/>
        <end position="380"/>
    </location>
</feature>
<keyword evidence="3 6" id="KW-0285">Flavoprotein</keyword>
<dbReference type="Pfam" id="PF00441">
    <property type="entry name" value="Acyl-CoA_dh_1"/>
    <property type="match status" value="1"/>
</dbReference>
<evidence type="ECO:0000313" key="13">
    <source>
        <dbReference type="Proteomes" id="UP000274695"/>
    </source>
</evidence>
<feature type="domain" description="Acyl-CoA dehydrogenase/oxidase N-terminal" evidence="9">
    <location>
        <begin position="11"/>
        <end position="121"/>
    </location>
</feature>
<dbReference type="InterPro" id="IPR036250">
    <property type="entry name" value="AcylCo_DH-like_C"/>
</dbReference>
<dbReference type="Gene3D" id="1.20.140.10">
    <property type="entry name" value="Butyryl-CoA Dehydrogenase, subunit A, domain 3"/>
    <property type="match status" value="1"/>
</dbReference>
<feature type="domain" description="Acyl-CoA oxidase/dehydrogenase middle" evidence="8">
    <location>
        <begin position="125"/>
        <end position="220"/>
    </location>
</feature>
<protein>
    <submittedName>
        <fullName evidence="10">Acyl-CoA dehydrogenase</fullName>
    </submittedName>
</protein>
<evidence type="ECO:0000256" key="1">
    <source>
        <dbReference type="ARBA" id="ARBA00001974"/>
    </source>
</evidence>
<dbReference type="FunFam" id="1.10.540.10:FF:000009">
    <property type="entry name" value="Probable acyl-CoA dehydrogenase"/>
    <property type="match status" value="1"/>
</dbReference>
<evidence type="ECO:0000259" key="7">
    <source>
        <dbReference type="Pfam" id="PF00441"/>
    </source>
</evidence>
<dbReference type="InterPro" id="IPR006089">
    <property type="entry name" value="Acyl-CoA_DH_CS"/>
</dbReference>
<dbReference type="InterPro" id="IPR006091">
    <property type="entry name" value="Acyl-CoA_Oxase/DH_mid-dom"/>
</dbReference>
<comment type="cofactor">
    <cofactor evidence="1 6">
        <name>FAD</name>
        <dbReference type="ChEBI" id="CHEBI:57692"/>
    </cofactor>
</comment>
<keyword evidence="4 6" id="KW-0274">FAD</keyword>
<dbReference type="GO" id="GO:0050660">
    <property type="term" value="F:flavin adenine dinucleotide binding"/>
    <property type="evidence" value="ECO:0007669"/>
    <property type="project" value="InterPro"/>
</dbReference>
<dbReference type="FunFam" id="1.20.140.10:FF:000001">
    <property type="entry name" value="Acyl-CoA dehydrogenase"/>
    <property type="match status" value="1"/>
</dbReference>
<dbReference type="EMBL" id="PQGG01000029">
    <property type="protein sequence ID" value="POP52328.1"/>
    <property type="molecule type" value="Genomic_DNA"/>
</dbReference>
<dbReference type="Proteomes" id="UP000274695">
    <property type="component" value="Unassembled WGS sequence"/>
</dbReference>
<dbReference type="GO" id="GO:0003995">
    <property type="term" value="F:acyl-CoA dehydrogenase activity"/>
    <property type="evidence" value="ECO:0007669"/>
    <property type="project" value="InterPro"/>
</dbReference>
<evidence type="ECO:0000256" key="2">
    <source>
        <dbReference type="ARBA" id="ARBA00009347"/>
    </source>
</evidence>
<dbReference type="InterPro" id="IPR009100">
    <property type="entry name" value="AcylCoA_DH/oxidase_NM_dom_sf"/>
</dbReference>
<evidence type="ECO:0000313" key="10">
    <source>
        <dbReference type="EMBL" id="POP52328.1"/>
    </source>
</evidence>
<reference evidence="10" key="1">
    <citation type="submission" date="2018-01" db="EMBL/GenBank/DDBJ databases">
        <authorList>
            <person name="Yu X.-D."/>
        </authorList>
    </citation>
    <scope>NUCLEOTIDE SEQUENCE</scope>
    <source>
        <strain evidence="10">ZX-21</strain>
    </source>
</reference>
<sequence>MAAIPRTVYEEEHELFRSSVRKFLETEAAPYHAQWEKDGQVDRQLWLKAGEQGFLSPSVKEEYGGVGVDFRYNAIVDEECGRSGFTGIGWGLHSDIAVPYVERYGSEEQKQKYLPKCVSGEIVMAIAMTEPAAGSDLQGIKTTAVKDGDDYIINGSKTFITNGQHADLVIVVAKTDPAAGAKGISLFLMEAGTPGFSKGKNLEKIGLKAQDTSELFFQDVRLSKDQLLGEEGMGFIYMMQDLPQERLNVSIIAIANAEAILEQTIAYVKERNAFGKPIATLQNTQFKLAELETQVSVARVFLDRCLELHIEHKFDSVMAAKAKLMTTDLQCKVIDECLQLHGGYGYMWEYPVARAFADSRVQRIYAGTNEVMKLIIGRDLLK</sequence>
<evidence type="ECO:0000313" key="12">
    <source>
        <dbReference type="Proteomes" id="UP000237222"/>
    </source>
</evidence>
<dbReference type="InterPro" id="IPR009075">
    <property type="entry name" value="AcylCo_DH/oxidase_C"/>
</dbReference>
<dbReference type="SUPFAM" id="SSF56645">
    <property type="entry name" value="Acyl-CoA dehydrogenase NM domain-like"/>
    <property type="match status" value="1"/>
</dbReference>
<keyword evidence="13" id="KW-1185">Reference proteome</keyword>
<dbReference type="Gene3D" id="2.40.110.10">
    <property type="entry name" value="Butyryl-CoA Dehydrogenase, subunit A, domain 2"/>
    <property type="match status" value="1"/>
</dbReference>
<dbReference type="PROSITE" id="PS00073">
    <property type="entry name" value="ACYL_COA_DH_2"/>
    <property type="match status" value="1"/>
</dbReference>
<reference evidence="11 13" key="2">
    <citation type="submission" date="2018-10" db="EMBL/GenBank/DDBJ databases">
        <title>Draft genome sequence of Zhongshania sp. DSW25-10.</title>
        <authorList>
            <person name="Oh J."/>
        </authorList>
    </citation>
    <scope>NUCLEOTIDE SEQUENCE [LARGE SCALE GENOMIC DNA]</scope>
    <source>
        <strain evidence="11 13">DSW25-10</strain>
    </source>
</reference>
<dbReference type="EMBL" id="RHGB01000010">
    <property type="protein sequence ID" value="RNL63569.1"/>
    <property type="molecule type" value="Genomic_DNA"/>
</dbReference>
<name>A0A2S4HED0_9GAMM</name>
<dbReference type="InterPro" id="IPR037069">
    <property type="entry name" value="AcylCoA_DH/ox_N_sf"/>
</dbReference>
<comment type="caution">
    <text evidence="10">The sequence shown here is derived from an EMBL/GenBank/DDBJ whole genome shotgun (WGS) entry which is preliminary data.</text>
</comment>
<keyword evidence="5 6" id="KW-0560">Oxidoreductase</keyword>
<dbReference type="RefSeq" id="WP_103684787.1">
    <property type="nucleotide sequence ID" value="NZ_PQGG01000029.1"/>
</dbReference>
<organism evidence="10 12">
    <name type="scientific">Zhongshania marina</name>
    <dbReference type="NCBI Taxonomy" id="2304603"/>
    <lineage>
        <taxon>Bacteria</taxon>
        <taxon>Pseudomonadati</taxon>
        <taxon>Pseudomonadota</taxon>
        <taxon>Gammaproteobacteria</taxon>
        <taxon>Cellvibrionales</taxon>
        <taxon>Spongiibacteraceae</taxon>
        <taxon>Zhongshania</taxon>
    </lineage>
</organism>
<dbReference type="InterPro" id="IPR013786">
    <property type="entry name" value="AcylCoA_DH/ox_N"/>
</dbReference>
<evidence type="ECO:0000313" key="11">
    <source>
        <dbReference type="EMBL" id="RNL63569.1"/>
    </source>
</evidence>
<evidence type="ECO:0000256" key="5">
    <source>
        <dbReference type="ARBA" id="ARBA00023002"/>
    </source>
</evidence>
<dbReference type="InterPro" id="IPR046373">
    <property type="entry name" value="Acyl-CoA_Oxase/DH_mid-dom_sf"/>
</dbReference>
<accession>A0A2S4HED0</accession>
<dbReference type="Pfam" id="PF02770">
    <property type="entry name" value="Acyl-CoA_dh_M"/>
    <property type="match status" value="1"/>
</dbReference>
<comment type="similarity">
    <text evidence="2 6">Belongs to the acyl-CoA dehydrogenase family.</text>
</comment>
<dbReference type="FunFam" id="2.40.110.10:FF:000002">
    <property type="entry name" value="Acyl-CoA dehydrogenase fadE12"/>
    <property type="match status" value="1"/>
</dbReference>
<evidence type="ECO:0000256" key="3">
    <source>
        <dbReference type="ARBA" id="ARBA00022630"/>
    </source>
</evidence>
<evidence type="ECO:0000259" key="8">
    <source>
        <dbReference type="Pfam" id="PF02770"/>
    </source>
</evidence>
<evidence type="ECO:0000256" key="4">
    <source>
        <dbReference type="ARBA" id="ARBA00022827"/>
    </source>
</evidence>
<dbReference type="PROSITE" id="PS00072">
    <property type="entry name" value="ACYL_COA_DH_1"/>
    <property type="match status" value="1"/>
</dbReference>
<gene>
    <name evidence="10" type="ORF">C0068_12395</name>
    <name evidence="11" type="ORF">D0911_10735</name>
</gene>
<dbReference type="Proteomes" id="UP000237222">
    <property type="component" value="Unassembled WGS sequence"/>
</dbReference>
<dbReference type="PANTHER" id="PTHR43884:SF12">
    <property type="entry name" value="ISOVALERYL-COA DEHYDROGENASE, MITOCHONDRIAL-RELATED"/>
    <property type="match status" value="1"/>
</dbReference>
<dbReference type="SUPFAM" id="SSF47203">
    <property type="entry name" value="Acyl-CoA dehydrogenase C-terminal domain-like"/>
    <property type="match status" value="1"/>
</dbReference>
<evidence type="ECO:0000256" key="6">
    <source>
        <dbReference type="RuleBase" id="RU362125"/>
    </source>
</evidence>